<keyword evidence="3" id="KW-1185">Reference proteome</keyword>
<dbReference type="SUPFAM" id="SSF160631">
    <property type="entry name" value="SMI1/KNR4-like"/>
    <property type="match status" value="1"/>
</dbReference>
<evidence type="ECO:0000259" key="1">
    <source>
        <dbReference type="SMART" id="SM00860"/>
    </source>
</evidence>
<dbReference type="InterPro" id="IPR018958">
    <property type="entry name" value="Knr4/Smi1-like_dom"/>
</dbReference>
<proteinExistence type="predicted"/>
<gene>
    <name evidence="2" type="ORF">HF394_13710</name>
</gene>
<sequence>MGEIGLGNRGIWEETEESSEIAPVSETMINKAEEELGVKLPQAYLQLLREQNGGAIRFNAHSASEPNAWAEDHVQVDFIMGIEEGEGILASAYLIEEWDMPKDLVLVTGDGHSWVALDYRQVKENPPVIYIDNEGGQLFELAPSFEVFLEGLYTAEVAMEDYEYGEEIELSEEQVAEGLDSDDPETLIRSLNHIEANPVLYHPLIEEKLPKLLKHQNPQFREFAVVYAFHFQGKGALSNELRELILSFVENDEELNYYIESFKEQ</sequence>
<evidence type="ECO:0000313" key="3">
    <source>
        <dbReference type="Proteomes" id="UP000509222"/>
    </source>
</evidence>
<dbReference type="SMART" id="SM00860">
    <property type="entry name" value="SMI1_KNR4"/>
    <property type="match status" value="1"/>
</dbReference>
<name>A0A7H8QCA7_9BACL</name>
<dbReference type="InterPro" id="IPR037883">
    <property type="entry name" value="Knr4/Smi1-like_sf"/>
</dbReference>
<reference evidence="3" key="1">
    <citation type="submission" date="2020-06" db="EMBL/GenBank/DDBJ databases">
        <title>Isolation of Planomicrobium glaciei.</title>
        <authorList>
            <person name="Malisova L."/>
            <person name="Safrankova R."/>
            <person name="Jakubu V."/>
            <person name="Spanelova P."/>
        </authorList>
    </citation>
    <scope>NUCLEOTIDE SEQUENCE [LARGE SCALE GENOMIC DNA]</scope>
    <source>
        <strain evidence="3">NRL-ATB46093</strain>
    </source>
</reference>
<organism evidence="2 3">
    <name type="scientific">Planococcus glaciei</name>
    <dbReference type="NCBI Taxonomy" id="459472"/>
    <lineage>
        <taxon>Bacteria</taxon>
        <taxon>Bacillati</taxon>
        <taxon>Bacillota</taxon>
        <taxon>Bacilli</taxon>
        <taxon>Bacillales</taxon>
        <taxon>Caryophanaceae</taxon>
        <taxon>Planococcus</taxon>
    </lineage>
</organism>
<dbReference type="AlphaFoldDB" id="A0A7H8QCA7"/>
<feature type="domain" description="Knr4/Smi1-like" evidence="1">
    <location>
        <begin position="23"/>
        <end position="151"/>
    </location>
</feature>
<accession>A0A7H8QCA7</accession>
<dbReference type="Gene3D" id="3.40.1580.10">
    <property type="entry name" value="SMI1/KNR4-like"/>
    <property type="match status" value="1"/>
</dbReference>
<dbReference type="Pfam" id="PF09346">
    <property type="entry name" value="SMI1_KNR4"/>
    <property type="match status" value="1"/>
</dbReference>
<protein>
    <submittedName>
        <fullName evidence="2">SMI1/KNR4 family protein</fullName>
    </submittedName>
</protein>
<dbReference type="EMBL" id="CP051177">
    <property type="protein sequence ID" value="QKX51530.1"/>
    <property type="molecule type" value="Genomic_DNA"/>
</dbReference>
<dbReference type="Proteomes" id="UP000509222">
    <property type="component" value="Chromosome"/>
</dbReference>
<evidence type="ECO:0000313" key="2">
    <source>
        <dbReference type="EMBL" id="QKX51530.1"/>
    </source>
</evidence>